<comment type="caution">
    <text evidence="1">The sequence shown here is derived from an EMBL/GenBank/DDBJ whole genome shotgun (WGS) entry which is preliminary data.</text>
</comment>
<protein>
    <submittedName>
        <fullName evidence="1">Uncharacterized protein</fullName>
    </submittedName>
</protein>
<gene>
    <name evidence="1" type="ORF">L687_04790</name>
</gene>
<name>T5KF14_MICMQ</name>
<dbReference type="AlphaFoldDB" id="T5KF14"/>
<dbReference type="PATRIC" id="fig|1333857.3.peg.2937"/>
<dbReference type="EMBL" id="ATAO01000206">
    <property type="protein sequence ID" value="EQM74780.1"/>
    <property type="molecule type" value="Genomic_DNA"/>
</dbReference>
<sequence length="129" mass="13736">MLGEVVQHLLQGLAAGGLARLAGLDELRAMTAFSWSALRCAALRCAGIDRPSSSPTRQLARPSVTWMPRHVASRLSFDEERSSTMTTGIADYDTIAVFVGINYSAGGYQDGGGGEIILKSASDLEGRFE</sequence>
<proteinExistence type="predicted"/>
<evidence type="ECO:0000313" key="2">
    <source>
        <dbReference type="Proteomes" id="UP000016033"/>
    </source>
</evidence>
<organism evidence="1 2">
    <name type="scientific">Microbacterium maritypicum MF109</name>
    <dbReference type="NCBI Taxonomy" id="1333857"/>
    <lineage>
        <taxon>Bacteria</taxon>
        <taxon>Bacillati</taxon>
        <taxon>Actinomycetota</taxon>
        <taxon>Actinomycetes</taxon>
        <taxon>Micrococcales</taxon>
        <taxon>Microbacteriaceae</taxon>
        <taxon>Microbacterium</taxon>
    </lineage>
</organism>
<reference evidence="1 2" key="1">
    <citation type="journal article" date="2013" name="Genome Announc.">
        <title>Whole-genome sequences of five oyster-associated bacteria show potential for crude oil hydrocarbon degradation.</title>
        <authorList>
            <person name="Chauhan A."/>
            <person name="Green S."/>
            <person name="Pathak A."/>
            <person name="Thomas J."/>
            <person name="Venkatramanan R."/>
        </authorList>
    </citation>
    <scope>NUCLEOTIDE SEQUENCE [LARGE SCALE GENOMIC DNA]</scope>
    <source>
        <strain evidence="1 2">MF109</strain>
    </source>
</reference>
<evidence type="ECO:0000313" key="1">
    <source>
        <dbReference type="EMBL" id="EQM74780.1"/>
    </source>
</evidence>
<dbReference type="Proteomes" id="UP000016033">
    <property type="component" value="Unassembled WGS sequence"/>
</dbReference>
<accession>T5KF14</accession>